<proteinExistence type="predicted"/>
<dbReference type="Proteomes" id="UP000295198">
    <property type="component" value="Unassembled WGS sequence"/>
</dbReference>
<organism evidence="2 3">
    <name type="scientific">Nocardioides guangzhouensis</name>
    <dbReference type="NCBI Taxonomy" id="2497878"/>
    <lineage>
        <taxon>Bacteria</taxon>
        <taxon>Bacillati</taxon>
        <taxon>Actinomycetota</taxon>
        <taxon>Actinomycetes</taxon>
        <taxon>Propionibacteriales</taxon>
        <taxon>Nocardioidaceae</taxon>
        <taxon>Nocardioides</taxon>
    </lineage>
</organism>
<protein>
    <submittedName>
        <fullName evidence="2">Uncharacterized protein</fullName>
    </submittedName>
</protein>
<dbReference type="OrthoDB" id="7264945at2"/>
<reference evidence="2 3" key="1">
    <citation type="submission" date="2019-01" db="EMBL/GenBank/DDBJ databases">
        <title>Nocardioides guangzhouensis sp. nov., an actinobacterium isolated from soil.</title>
        <authorList>
            <person name="Fu Y."/>
            <person name="Cai Y."/>
            <person name="Lin Z."/>
            <person name="Chen P."/>
        </authorList>
    </citation>
    <scope>NUCLEOTIDE SEQUENCE [LARGE SCALE GENOMIC DNA]</scope>
    <source>
        <strain evidence="2 3">130</strain>
    </source>
</reference>
<sequence>MPVLSRGKHRNPRRGACFMEMASVLAGERWSDHPSCTHPLLAQLARQVNDNTNDADRQHLVHLIPSVVGRRGDADTWLAVAVAVATTAILDVPETRQRALAGGLLQAERLCAGHPGREPVRRQARAALDSVPGAVAWVDQLGLRNPISEKTFARLCAPTMVRCAVEGVVTTGRPDTDRRLRSLLEAGIAACPAPEPEPVSSVVPPRSSGARPA</sequence>
<dbReference type="EMBL" id="SDKM01000026">
    <property type="protein sequence ID" value="RYP84180.1"/>
    <property type="molecule type" value="Genomic_DNA"/>
</dbReference>
<evidence type="ECO:0000313" key="2">
    <source>
        <dbReference type="EMBL" id="RYP84180.1"/>
    </source>
</evidence>
<feature type="region of interest" description="Disordered" evidence="1">
    <location>
        <begin position="192"/>
        <end position="213"/>
    </location>
</feature>
<feature type="compositionally biased region" description="Low complexity" evidence="1">
    <location>
        <begin position="198"/>
        <end position="213"/>
    </location>
</feature>
<comment type="caution">
    <text evidence="2">The sequence shown here is derived from an EMBL/GenBank/DDBJ whole genome shotgun (WGS) entry which is preliminary data.</text>
</comment>
<gene>
    <name evidence="2" type="ORF">EKO23_16925</name>
</gene>
<evidence type="ECO:0000313" key="3">
    <source>
        <dbReference type="Proteomes" id="UP000295198"/>
    </source>
</evidence>
<keyword evidence="3" id="KW-1185">Reference proteome</keyword>
<name>A0A4Q4Z8H1_9ACTN</name>
<dbReference type="AlphaFoldDB" id="A0A4Q4Z8H1"/>
<accession>A0A4Q4Z8H1</accession>
<evidence type="ECO:0000256" key="1">
    <source>
        <dbReference type="SAM" id="MobiDB-lite"/>
    </source>
</evidence>